<dbReference type="EMBL" id="CP089984">
    <property type="protein sequence ID" value="WXB12324.1"/>
    <property type="molecule type" value="Genomic_DNA"/>
</dbReference>
<comment type="similarity">
    <text evidence="2">Belongs to the ABC-4 integral membrane protein family. LolC/E subfamily.</text>
</comment>
<feature type="domain" description="ABC3 transporter permease C-terminal" evidence="9">
    <location>
        <begin position="364"/>
        <end position="486"/>
    </location>
</feature>
<feature type="compositionally biased region" description="Basic and acidic residues" evidence="7">
    <location>
        <begin position="138"/>
        <end position="152"/>
    </location>
</feature>
<feature type="transmembrane region" description="Helical" evidence="8">
    <location>
        <begin position="408"/>
        <end position="429"/>
    </location>
</feature>
<keyword evidence="12" id="KW-1185">Reference proteome</keyword>
<feature type="transmembrane region" description="Helical" evidence="8">
    <location>
        <begin position="20"/>
        <end position="42"/>
    </location>
</feature>
<comment type="subcellular location">
    <subcellularLocation>
        <location evidence="1">Cell membrane</location>
        <topology evidence="1">Multi-pass membrane protein</topology>
    </subcellularLocation>
</comment>
<keyword evidence="3" id="KW-1003">Cell membrane</keyword>
<evidence type="ECO:0000256" key="8">
    <source>
        <dbReference type="SAM" id="Phobius"/>
    </source>
</evidence>
<evidence type="ECO:0000313" key="11">
    <source>
        <dbReference type="EMBL" id="WXB12324.1"/>
    </source>
</evidence>
<evidence type="ECO:0000256" key="2">
    <source>
        <dbReference type="ARBA" id="ARBA00005236"/>
    </source>
</evidence>
<evidence type="ECO:0000256" key="1">
    <source>
        <dbReference type="ARBA" id="ARBA00004651"/>
    </source>
</evidence>
<dbReference type="Pfam" id="PF02687">
    <property type="entry name" value="FtsX"/>
    <property type="match status" value="1"/>
</dbReference>
<dbReference type="Pfam" id="PF12704">
    <property type="entry name" value="MacB_PCD"/>
    <property type="match status" value="1"/>
</dbReference>
<dbReference type="InterPro" id="IPR025857">
    <property type="entry name" value="MacB_PCD"/>
</dbReference>
<reference evidence="11 12" key="1">
    <citation type="submission" date="2021-12" db="EMBL/GenBank/DDBJ databases">
        <title>Discovery of the Pendulisporaceae a myxobacterial family with distinct sporulation behavior and unique specialized metabolism.</title>
        <authorList>
            <person name="Garcia R."/>
            <person name="Popoff A."/>
            <person name="Bader C.D."/>
            <person name="Loehr J."/>
            <person name="Walesch S."/>
            <person name="Walt C."/>
            <person name="Boldt J."/>
            <person name="Bunk B."/>
            <person name="Haeckl F.J.F.P.J."/>
            <person name="Gunesch A.P."/>
            <person name="Birkelbach J."/>
            <person name="Nuebel U."/>
            <person name="Pietschmann T."/>
            <person name="Bach T."/>
            <person name="Mueller R."/>
        </authorList>
    </citation>
    <scope>NUCLEOTIDE SEQUENCE [LARGE SCALE GENOMIC DNA]</scope>
    <source>
        <strain evidence="11 12">MSr11954</strain>
    </source>
</reference>
<feature type="transmembrane region" description="Helical" evidence="8">
    <location>
        <begin position="461"/>
        <end position="484"/>
    </location>
</feature>
<dbReference type="InterPro" id="IPR003838">
    <property type="entry name" value="ABC3_permease_C"/>
</dbReference>
<evidence type="ECO:0000256" key="6">
    <source>
        <dbReference type="ARBA" id="ARBA00023136"/>
    </source>
</evidence>
<evidence type="ECO:0000256" key="5">
    <source>
        <dbReference type="ARBA" id="ARBA00022989"/>
    </source>
</evidence>
<evidence type="ECO:0000259" key="9">
    <source>
        <dbReference type="Pfam" id="PF02687"/>
    </source>
</evidence>
<evidence type="ECO:0000259" key="10">
    <source>
        <dbReference type="Pfam" id="PF12704"/>
    </source>
</evidence>
<sequence length="495" mass="52865">MGYPFSLALRYMGAKKRASVSAGTAFAIVGVMLGVAALSIVMSVTGGFQEQFREKVLGVNAHVLVLKYGDFREYREVMKKLEHVKGVTGIGPFTIHSMMVTHGTRTATGTQLKGVDPEAMPKILDLPKHITAGGLAGLRREGAKPPERRVDSIFRSGSPSARPVPSVPGAPASPPKVAIPSFEPPAPVADDVPPAQDVTPKGGYTSQLPTDDVLPDEYDPDPCRSPEQVKRLPGVVIGKTLAKQLDVGLGDCVSVTSPAVGMSVAGMRPALAKQFRVVALFEAGFDQYDSKFVYTDLYEAQAFFDQGDSVSGIEMKVDDIEHSAAIAKEIEALLASNVYRTMDWMDLNHGLFTALFIQQIAMSVVLGLIIVVAAFTVIATIVMVVLDKQKEIALLKAIGARNDAILRVFLYQGGIIGVVGTAFGLLLGYGGCKALAAYGFPLDPKVYFISKVPVLIRPNEFIVTGAFAIVICLVATLFPALYAARLRPADGLRAE</sequence>
<keyword evidence="5 8" id="KW-1133">Transmembrane helix</keyword>
<dbReference type="RefSeq" id="WP_394821946.1">
    <property type="nucleotide sequence ID" value="NZ_CP089984.1"/>
</dbReference>
<evidence type="ECO:0000256" key="4">
    <source>
        <dbReference type="ARBA" id="ARBA00022692"/>
    </source>
</evidence>
<organism evidence="11 12">
    <name type="scientific">Pendulispora albinea</name>
    <dbReference type="NCBI Taxonomy" id="2741071"/>
    <lineage>
        <taxon>Bacteria</taxon>
        <taxon>Pseudomonadati</taxon>
        <taxon>Myxococcota</taxon>
        <taxon>Myxococcia</taxon>
        <taxon>Myxococcales</taxon>
        <taxon>Sorangiineae</taxon>
        <taxon>Pendulisporaceae</taxon>
        <taxon>Pendulispora</taxon>
    </lineage>
</organism>
<feature type="transmembrane region" description="Helical" evidence="8">
    <location>
        <begin position="360"/>
        <end position="387"/>
    </location>
</feature>
<keyword evidence="4 8" id="KW-0812">Transmembrane</keyword>
<dbReference type="PANTHER" id="PTHR30489">
    <property type="entry name" value="LIPOPROTEIN-RELEASING SYSTEM TRANSMEMBRANE PROTEIN LOLE"/>
    <property type="match status" value="1"/>
</dbReference>
<dbReference type="InterPro" id="IPR051447">
    <property type="entry name" value="Lipoprotein-release_system"/>
</dbReference>
<gene>
    <name evidence="11" type="ORF">LZC94_31305</name>
</gene>
<feature type="compositionally biased region" description="Low complexity" evidence="7">
    <location>
        <begin position="188"/>
        <end position="200"/>
    </location>
</feature>
<dbReference type="Proteomes" id="UP001370348">
    <property type="component" value="Chromosome"/>
</dbReference>
<accession>A0ABZ2LN37</accession>
<protein>
    <submittedName>
        <fullName evidence="11">ABC transporter permease</fullName>
    </submittedName>
</protein>
<feature type="domain" description="MacB-like periplasmic core" evidence="10">
    <location>
        <begin position="24"/>
        <end position="126"/>
    </location>
</feature>
<name>A0ABZ2LN37_9BACT</name>
<evidence type="ECO:0000256" key="7">
    <source>
        <dbReference type="SAM" id="MobiDB-lite"/>
    </source>
</evidence>
<feature type="compositionally biased region" description="Pro residues" evidence="7">
    <location>
        <begin position="165"/>
        <end position="174"/>
    </location>
</feature>
<feature type="region of interest" description="Disordered" evidence="7">
    <location>
        <begin position="135"/>
        <end position="228"/>
    </location>
</feature>
<evidence type="ECO:0000256" key="3">
    <source>
        <dbReference type="ARBA" id="ARBA00022475"/>
    </source>
</evidence>
<dbReference type="PANTHER" id="PTHR30489:SF0">
    <property type="entry name" value="LIPOPROTEIN-RELEASING SYSTEM TRANSMEMBRANE PROTEIN LOLE"/>
    <property type="match status" value="1"/>
</dbReference>
<feature type="compositionally biased region" description="Low complexity" evidence="7">
    <location>
        <begin position="155"/>
        <end position="164"/>
    </location>
</feature>
<keyword evidence="6 8" id="KW-0472">Membrane</keyword>
<evidence type="ECO:0000313" key="12">
    <source>
        <dbReference type="Proteomes" id="UP001370348"/>
    </source>
</evidence>
<proteinExistence type="inferred from homology"/>